<reference evidence="1" key="1">
    <citation type="submission" date="2018-04" db="EMBL/GenBank/DDBJ databases">
        <title>WGS assembly of Panicum hallii.</title>
        <authorList>
            <person name="Lovell J."/>
            <person name="Jenkins J."/>
            <person name="Lowry D."/>
            <person name="Mamidi S."/>
            <person name="Sreedasyam A."/>
            <person name="Weng X."/>
            <person name="Barry K."/>
            <person name="Bonette J."/>
            <person name="Campitelli B."/>
            <person name="Daum C."/>
            <person name="Gordon S."/>
            <person name="Gould B."/>
            <person name="Lipzen A."/>
            <person name="Macqueen A."/>
            <person name="Palacio-Mejia J."/>
            <person name="Plott C."/>
            <person name="Shakirov E."/>
            <person name="Shu S."/>
            <person name="Yoshinaga Y."/>
            <person name="Zane M."/>
            <person name="Rokhsar D."/>
            <person name="Grimwood J."/>
            <person name="Schmutz J."/>
            <person name="Juenger T."/>
        </authorList>
    </citation>
    <scope>NUCLEOTIDE SEQUENCE [LARGE SCALE GENOMIC DNA]</scope>
    <source>
        <strain evidence="1">FIL2</strain>
    </source>
</reference>
<accession>A0A2T8KGT3</accession>
<protein>
    <submittedName>
        <fullName evidence="1">Uncharacterized protein</fullName>
    </submittedName>
</protein>
<proteinExistence type="predicted"/>
<dbReference type="Proteomes" id="UP000243499">
    <property type="component" value="Chromosome 3"/>
</dbReference>
<gene>
    <name evidence="1" type="ORF">PAHAL_3G023400</name>
</gene>
<dbReference type="EMBL" id="CM008048">
    <property type="protein sequence ID" value="PVH61393.1"/>
    <property type="molecule type" value="Genomic_DNA"/>
</dbReference>
<evidence type="ECO:0000313" key="1">
    <source>
        <dbReference type="EMBL" id="PVH61393.1"/>
    </source>
</evidence>
<dbReference type="Gramene" id="PVH61393">
    <property type="protein sequence ID" value="PVH61393"/>
    <property type="gene ID" value="PAHAL_3G023400"/>
</dbReference>
<dbReference type="Gene3D" id="3.40.50.2000">
    <property type="entry name" value="Glycogen Phosphorylase B"/>
    <property type="match status" value="1"/>
</dbReference>
<organism evidence="1">
    <name type="scientific">Panicum hallii</name>
    <dbReference type="NCBI Taxonomy" id="206008"/>
    <lineage>
        <taxon>Eukaryota</taxon>
        <taxon>Viridiplantae</taxon>
        <taxon>Streptophyta</taxon>
        <taxon>Embryophyta</taxon>
        <taxon>Tracheophyta</taxon>
        <taxon>Spermatophyta</taxon>
        <taxon>Magnoliopsida</taxon>
        <taxon>Liliopsida</taxon>
        <taxon>Poales</taxon>
        <taxon>Poaceae</taxon>
        <taxon>PACMAD clade</taxon>
        <taxon>Panicoideae</taxon>
        <taxon>Panicodae</taxon>
        <taxon>Paniceae</taxon>
        <taxon>Panicinae</taxon>
        <taxon>Panicum</taxon>
        <taxon>Panicum sect. Panicum</taxon>
    </lineage>
</organism>
<name>A0A2T8KGT3_9POAL</name>
<dbReference type="AlphaFoldDB" id="A0A2T8KGT3"/>
<sequence length="171" mass="18605">MAGQDSWQTKHVSADATSEHCQKNWNSFAASAHTKRNHPIHGRPDSGTSRPLVAAHEVSLPGLAPLQIRSSPAFLVDGTRSEHSKASVGREKPKVLVNTADLLEAAALQDMRQHLDVFAVGPMVPLLQQAGAGAEDRIHLHLHLCEQDHKAQVRSRRCCVSLWVGGAKRVI</sequence>